<dbReference type="InterPro" id="IPR055557">
    <property type="entry name" value="DUF7133"/>
</dbReference>
<evidence type="ECO:0000256" key="2">
    <source>
        <dbReference type="ARBA" id="ARBA00022723"/>
    </source>
</evidence>
<dbReference type="AlphaFoldDB" id="A0AAE3JPK8"/>
<dbReference type="InterPro" id="IPR036909">
    <property type="entry name" value="Cyt_c-like_dom_sf"/>
</dbReference>
<reference evidence="6" key="1">
    <citation type="submission" date="2023-02" db="EMBL/GenBank/DDBJ databases">
        <title>Genome of Flavobacteriaceae gen. nov. sp. strain F89.</title>
        <authorList>
            <person name="Wang Y."/>
        </authorList>
    </citation>
    <scope>NUCLEOTIDE SEQUENCE</scope>
    <source>
        <strain evidence="6">F89</strain>
    </source>
</reference>
<evidence type="ECO:0000259" key="5">
    <source>
        <dbReference type="PROSITE" id="PS51007"/>
    </source>
</evidence>
<dbReference type="PANTHER" id="PTHR33546:SF1">
    <property type="entry name" value="LARGE, MULTIFUNCTIONAL SECRETED PROTEIN"/>
    <property type="match status" value="1"/>
</dbReference>
<keyword evidence="3 4" id="KW-0408">Iron</keyword>
<dbReference type="PANTHER" id="PTHR33546">
    <property type="entry name" value="LARGE, MULTIFUNCTIONAL SECRETED PROTEIN-RELATED"/>
    <property type="match status" value="1"/>
</dbReference>
<dbReference type="Pfam" id="PF00034">
    <property type="entry name" value="Cytochrom_C"/>
    <property type="match status" value="1"/>
</dbReference>
<dbReference type="InterPro" id="IPR011041">
    <property type="entry name" value="Quinoprot_gluc/sorb_DH_b-prop"/>
</dbReference>
<dbReference type="InterPro" id="IPR011042">
    <property type="entry name" value="6-blade_b-propeller_TolB-like"/>
</dbReference>
<name>A0AAE3JPK8_9FLAO</name>
<organism evidence="6 7">
    <name type="scientific">Cerina litoralis</name>
    <dbReference type="NCBI Taxonomy" id="2874477"/>
    <lineage>
        <taxon>Bacteria</taxon>
        <taxon>Pseudomonadati</taxon>
        <taxon>Bacteroidota</taxon>
        <taxon>Flavobacteriia</taxon>
        <taxon>Flavobacteriales</taxon>
        <taxon>Flavobacteriaceae</taxon>
        <taxon>Cerina</taxon>
    </lineage>
</organism>
<evidence type="ECO:0000256" key="4">
    <source>
        <dbReference type="PROSITE-ProRule" id="PRU00433"/>
    </source>
</evidence>
<dbReference type="PROSITE" id="PS51007">
    <property type="entry name" value="CYTC"/>
    <property type="match status" value="1"/>
</dbReference>
<proteinExistence type="predicted"/>
<dbReference type="NCBIfam" id="TIGR02603">
    <property type="entry name" value="CxxCH_TIGR02603"/>
    <property type="match status" value="1"/>
</dbReference>
<sequence>MVKQKEEAIKRNTDTTIRVYGHYAAVKLPIKKGVQLWNPCAITKGPDGVMYAANYTGEIFSLLDTDGDGLEDYAKLYCNVKKDGLRYPTSIVFRDNELFVGTTQEIRVYEDTDSNGVADKSYTFFKDFPHTLHYFDWTFALQFGPEGNLYIILCTDALNDNPAPDLYRLRGAILKIASDGKSYERYATGLRYAYDLAFNEHGDLFFDDNRGQQNEFEELNLVVKNGFYGMNPTKYPDHSEPIGPFLKLRYGFAPVGMTFNAKDNDFDGTAGNLFISFYGPDGQWNDGSISRVKITRDNNTYKAEEFPVADKIAKLSDAEFGEQGDLYVTQFGTEGPRHTPYETPMGAVYRLIEADWIEPDDPKQNTSIVEGNVHHGESVFKERACVTCHSVSGKDELLGPSLNGIGKLLTREQILESITDPSRNIKTGYDHIRITKKNGTMIDGKMVTSNKNDITVMVVGNQEVKIQREDIKSNEMIDNSLMPEGLISGLDQSSINDLLGYLQSLKTDE</sequence>
<evidence type="ECO:0000256" key="1">
    <source>
        <dbReference type="ARBA" id="ARBA00022617"/>
    </source>
</evidence>
<keyword evidence="1 4" id="KW-0349">Heme</keyword>
<keyword evidence="7" id="KW-1185">Reference proteome</keyword>
<dbReference type="EMBL" id="JAIRBC010000027">
    <property type="protein sequence ID" value="MCG2462225.1"/>
    <property type="molecule type" value="Genomic_DNA"/>
</dbReference>
<dbReference type="Proteomes" id="UP001200642">
    <property type="component" value="Unassembled WGS sequence"/>
</dbReference>
<dbReference type="RefSeq" id="WP_317903416.1">
    <property type="nucleotide sequence ID" value="NZ_JAIRBC010000027.1"/>
</dbReference>
<dbReference type="SUPFAM" id="SSF50952">
    <property type="entry name" value="Soluble quinoprotein glucose dehydrogenase"/>
    <property type="match status" value="1"/>
</dbReference>
<dbReference type="GO" id="GO:0020037">
    <property type="term" value="F:heme binding"/>
    <property type="evidence" value="ECO:0007669"/>
    <property type="project" value="InterPro"/>
</dbReference>
<dbReference type="InterPro" id="IPR009056">
    <property type="entry name" value="Cyt_c-like_dom"/>
</dbReference>
<dbReference type="Gene3D" id="2.120.10.30">
    <property type="entry name" value="TolB, C-terminal domain"/>
    <property type="match status" value="1"/>
</dbReference>
<dbReference type="Gene3D" id="1.10.760.10">
    <property type="entry name" value="Cytochrome c-like domain"/>
    <property type="match status" value="1"/>
</dbReference>
<dbReference type="SUPFAM" id="SSF46626">
    <property type="entry name" value="Cytochrome c"/>
    <property type="match status" value="1"/>
</dbReference>
<dbReference type="GO" id="GO:0009055">
    <property type="term" value="F:electron transfer activity"/>
    <property type="evidence" value="ECO:0007669"/>
    <property type="project" value="InterPro"/>
</dbReference>
<feature type="domain" description="Cytochrome c" evidence="5">
    <location>
        <begin position="371"/>
        <end position="506"/>
    </location>
</feature>
<evidence type="ECO:0000256" key="3">
    <source>
        <dbReference type="ARBA" id="ARBA00023004"/>
    </source>
</evidence>
<comment type="caution">
    <text evidence="6">The sequence shown here is derived from an EMBL/GenBank/DDBJ whole genome shotgun (WGS) entry which is preliminary data.</text>
</comment>
<dbReference type="InterPro" id="IPR013427">
    <property type="entry name" value="Haem-bd_dom_put"/>
</dbReference>
<keyword evidence="2 4" id="KW-0479">Metal-binding</keyword>
<evidence type="ECO:0000313" key="7">
    <source>
        <dbReference type="Proteomes" id="UP001200642"/>
    </source>
</evidence>
<dbReference type="GO" id="GO:0046872">
    <property type="term" value="F:metal ion binding"/>
    <property type="evidence" value="ECO:0007669"/>
    <property type="project" value="UniProtKB-KW"/>
</dbReference>
<evidence type="ECO:0000313" key="6">
    <source>
        <dbReference type="EMBL" id="MCG2462225.1"/>
    </source>
</evidence>
<protein>
    <submittedName>
        <fullName evidence="6">C-type cytochrome</fullName>
    </submittedName>
</protein>
<gene>
    <name evidence="6" type="ORF">K8352_15805</name>
</gene>
<accession>A0AAE3JPK8</accession>
<dbReference type="Pfam" id="PF23500">
    <property type="entry name" value="DUF7133"/>
    <property type="match status" value="1"/>
</dbReference>